<protein>
    <submittedName>
        <fullName evidence="2">Uncharacterized protein</fullName>
    </submittedName>
</protein>
<dbReference type="EMBL" id="JANRMI010000001">
    <property type="protein sequence ID" value="MDG0815688.1"/>
    <property type="molecule type" value="Genomic_DNA"/>
</dbReference>
<gene>
    <name evidence="2" type="ORF">NWE73_04880</name>
</gene>
<dbReference type="RefSeq" id="WP_277577161.1">
    <property type="nucleotide sequence ID" value="NZ_JANRMI010000001.1"/>
</dbReference>
<accession>A0ABT6DKP9</accession>
<keyword evidence="3" id="KW-1185">Reference proteome</keyword>
<feature type="compositionally biased region" description="Polar residues" evidence="1">
    <location>
        <begin position="366"/>
        <end position="378"/>
    </location>
</feature>
<evidence type="ECO:0000313" key="3">
    <source>
        <dbReference type="Proteomes" id="UP001152321"/>
    </source>
</evidence>
<reference evidence="2" key="1">
    <citation type="submission" date="2022-08" db="EMBL/GenBank/DDBJ databases">
        <title>Novel Bdellovibrio Species Isolated from Svalbard: Designation Bdellovibrio svalbardensis.</title>
        <authorList>
            <person name="Mitchell R.J."/>
            <person name="Choi S.Y."/>
        </authorList>
    </citation>
    <scope>NUCLEOTIDE SEQUENCE</scope>
    <source>
        <strain evidence="2">PAP01</strain>
    </source>
</reference>
<evidence type="ECO:0000313" key="2">
    <source>
        <dbReference type="EMBL" id="MDG0815688.1"/>
    </source>
</evidence>
<organism evidence="2 3">
    <name type="scientific">Bdellovibrio svalbardensis</name>
    <dbReference type="NCBI Taxonomy" id="2972972"/>
    <lineage>
        <taxon>Bacteria</taxon>
        <taxon>Pseudomonadati</taxon>
        <taxon>Bdellovibrionota</taxon>
        <taxon>Bdellovibrionia</taxon>
        <taxon>Bdellovibrionales</taxon>
        <taxon>Pseudobdellovibrionaceae</taxon>
        <taxon>Bdellovibrio</taxon>
    </lineage>
</organism>
<sequence length="391" mass="40679">MKTYGKIAVLIAGAAMTMGNQKCQQQAAQPPARVLKKIVDMGAIRSSAINFPGGASFDFQFVANQQIYGVLQESKEFAFKYAPPIATAPATSTTNANGDTNMFNLTKADGAMMKASALEAGKSNYEVQYAQTAWCMANLPQVKIAGAVNSFELIGGGGITLGFTPAGAYPTNGLASAGLNLQFAQLDLSMVATRPLTSTVVGAANVTSKQTKTSVNFSLNFGALSVGPSAYYQTPLATVSKTALAKAVSGLSEQLKKDEWYTRVMANHDTHLIIVGGADVGLEVGDQLLVYNEEYYWDGEPCNSKYLGGGAAANAAVAKIEIDYVGDEIARGKVIEQNDYNAVVGAKVKLSKFHAADYVPPGAGVQPTSGSNVASNSAAPGAVATKPTGGR</sequence>
<dbReference type="Proteomes" id="UP001152321">
    <property type="component" value="Unassembled WGS sequence"/>
</dbReference>
<comment type="caution">
    <text evidence="2">The sequence shown here is derived from an EMBL/GenBank/DDBJ whole genome shotgun (WGS) entry which is preliminary data.</text>
</comment>
<name>A0ABT6DKP9_9BACT</name>
<feature type="region of interest" description="Disordered" evidence="1">
    <location>
        <begin position="365"/>
        <end position="391"/>
    </location>
</feature>
<evidence type="ECO:0000256" key="1">
    <source>
        <dbReference type="SAM" id="MobiDB-lite"/>
    </source>
</evidence>
<proteinExistence type="predicted"/>